<protein>
    <submittedName>
        <fullName evidence="1">Uncharacterized protein</fullName>
    </submittedName>
</protein>
<evidence type="ECO:0000313" key="2">
    <source>
        <dbReference type="Proteomes" id="UP001501598"/>
    </source>
</evidence>
<dbReference type="RefSeq" id="WP_345416642.1">
    <property type="nucleotide sequence ID" value="NZ_BAABGT010000032.1"/>
</dbReference>
<reference evidence="2" key="1">
    <citation type="journal article" date="2019" name="Int. J. Syst. Evol. Microbiol.">
        <title>The Global Catalogue of Microorganisms (GCM) 10K type strain sequencing project: providing services to taxonomists for standard genome sequencing and annotation.</title>
        <authorList>
            <consortium name="The Broad Institute Genomics Platform"/>
            <consortium name="The Broad Institute Genome Sequencing Center for Infectious Disease"/>
            <person name="Wu L."/>
            <person name="Ma J."/>
        </authorList>
    </citation>
    <scope>NUCLEOTIDE SEQUENCE [LARGE SCALE GENOMIC DNA]</scope>
    <source>
        <strain evidence="2">JCM 17906</strain>
    </source>
</reference>
<name>A0ABP8RRK0_9PSEU</name>
<organism evidence="1 2">
    <name type="scientific">Pseudonocardia xishanensis</name>
    <dbReference type="NCBI Taxonomy" id="630995"/>
    <lineage>
        <taxon>Bacteria</taxon>
        <taxon>Bacillati</taxon>
        <taxon>Actinomycetota</taxon>
        <taxon>Actinomycetes</taxon>
        <taxon>Pseudonocardiales</taxon>
        <taxon>Pseudonocardiaceae</taxon>
        <taxon>Pseudonocardia</taxon>
    </lineage>
</organism>
<gene>
    <name evidence="1" type="ORF">GCM10023175_26010</name>
</gene>
<sequence>MITRTEAMILIDRAITAAIRPFDNSVSAADAGEALAQLAPEAALRPLLAMVAPAFMRDLLADD</sequence>
<keyword evidence="2" id="KW-1185">Reference proteome</keyword>
<evidence type="ECO:0000313" key="1">
    <source>
        <dbReference type="EMBL" id="GAA4545686.1"/>
    </source>
</evidence>
<dbReference type="Proteomes" id="UP001501598">
    <property type="component" value="Unassembled WGS sequence"/>
</dbReference>
<dbReference type="EMBL" id="BAABGT010000032">
    <property type="protein sequence ID" value="GAA4545686.1"/>
    <property type="molecule type" value="Genomic_DNA"/>
</dbReference>
<proteinExistence type="predicted"/>
<accession>A0ABP8RRK0</accession>
<comment type="caution">
    <text evidence="1">The sequence shown here is derived from an EMBL/GenBank/DDBJ whole genome shotgun (WGS) entry which is preliminary data.</text>
</comment>